<dbReference type="InterPro" id="IPR050087">
    <property type="entry name" value="AON_synthase_class-II"/>
</dbReference>
<evidence type="ECO:0000313" key="8">
    <source>
        <dbReference type="EMBL" id="MCX7445514.1"/>
    </source>
</evidence>
<gene>
    <name evidence="8" type="ORF">OS125_09715</name>
</gene>
<feature type="domain" description="Aminotransferase class I/classII large" evidence="7">
    <location>
        <begin position="42"/>
        <end position="376"/>
    </location>
</feature>
<comment type="catalytic activity">
    <reaction evidence="6">
        <text>6-carboxyhexanoyl-[ACP] + L-alanine + H(+) = (8S)-8-amino-7-oxononanoate + holo-[ACP] + CO2</text>
        <dbReference type="Rhea" id="RHEA:42288"/>
        <dbReference type="Rhea" id="RHEA-COMP:9685"/>
        <dbReference type="Rhea" id="RHEA-COMP:9955"/>
        <dbReference type="ChEBI" id="CHEBI:15378"/>
        <dbReference type="ChEBI" id="CHEBI:16526"/>
        <dbReference type="ChEBI" id="CHEBI:57972"/>
        <dbReference type="ChEBI" id="CHEBI:64479"/>
        <dbReference type="ChEBI" id="CHEBI:78846"/>
        <dbReference type="ChEBI" id="CHEBI:149468"/>
        <dbReference type="EC" id="2.3.1.47"/>
    </reaction>
</comment>
<proteinExistence type="predicted"/>
<keyword evidence="4" id="KW-0663">Pyridoxal phosphate</keyword>
<evidence type="ECO:0000256" key="4">
    <source>
        <dbReference type="ARBA" id="ARBA00022898"/>
    </source>
</evidence>
<accession>A0ABT3WTF8</accession>
<comment type="caution">
    <text evidence="8">The sequence shown here is derived from an EMBL/GenBank/DDBJ whole genome shotgun (WGS) entry which is preliminary data.</text>
</comment>
<dbReference type="Pfam" id="PF00155">
    <property type="entry name" value="Aminotran_1_2"/>
    <property type="match status" value="1"/>
</dbReference>
<reference evidence="8" key="1">
    <citation type="submission" date="2022-11" db="EMBL/GenBank/DDBJ databases">
        <title>Corynebacterium sp. isolated from Penguins.</title>
        <authorList>
            <person name="Sedlar K."/>
            <person name="Svec P."/>
        </authorList>
    </citation>
    <scope>NUCLEOTIDE SEQUENCE</scope>
    <source>
        <strain evidence="8">P7003</strain>
    </source>
</reference>
<evidence type="ECO:0000256" key="2">
    <source>
        <dbReference type="ARBA" id="ARBA00013187"/>
    </source>
</evidence>
<dbReference type="InterPro" id="IPR004839">
    <property type="entry name" value="Aminotransferase_I/II_large"/>
</dbReference>
<dbReference type="PANTHER" id="PTHR13693">
    <property type="entry name" value="CLASS II AMINOTRANSFERASE/8-AMINO-7-OXONONANOATE SYNTHASE"/>
    <property type="match status" value="1"/>
</dbReference>
<sequence length="385" mass="40037">MASLDDVADARNTAWSGAGLSRSLREFTGPQVPVARIDGRRLLLFSSSNYLGLATHPGVTGAARAALGVYGAGSGGSRLTTGTTDLHTRLERRLAEFFGGDGHDDAVFFATGYQANVAVLQTVAGPDVTVYSDSLNHASIIDGCRLARATVRVFPHGDLAALDRLLGECATPHALVVSDGVFSMDGDLADLPGLVTVAGRHGAWTMVDDAHGVGTLGETGRGSAGYHGVRPDILVGTASKALGGEGGFVVCSPAVGTLLRNQARGFVYSTAPSAPTVAAVAAAVDVLDRSPELVSRLHANVRECTGRLGVRAHVSPIIPVPVGDEGRAMALSRDLRERGFFVPAIRWPTVARGAAILRVTVTAEHTPEQIRALTGALRELTTRRG</sequence>
<dbReference type="EC" id="2.3.1.47" evidence="2"/>
<dbReference type="RefSeq" id="WP_267186702.1">
    <property type="nucleotide sequence ID" value="NZ_JAPMKV010000006.1"/>
</dbReference>
<keyword evidence="5" id="KW-0012">Acyltransferase</keyword>
<dbReference type="SUPFAM" id="SSF53383">
    <property type="entry name" value="PLP-dependent transferases"/>
    <property type="match status" value="1"/>
</dbReference>
<dbReference type="InterPro" id="IPR015421">
    <property type="entry name" value="PyrdxlP-dep_Trfase_major"/>
</dbReference>
<protein>
    <recommendedName>
        <fullName evidence="2">8-amino-7-oxononanoate synthase</fullName>
        <ecNumber evidence="2">2.3.1.47</ecNumber>
    </recommendedName>
</protein>
<keyword evidence="3" id="KW-0808">Transferase</keyword>
<evidence type="ECO:0000256" key="1">
    <source>
        <dbReference type="ARBA" id="ARBA00001933"/>
    </source>
</evidence>
<name>A0ABT3WTF8_9CORY</name>
<organism evidence="8 9">
    <name type="scientific">Corynebacterium pygosceleis</name>
    <dbReference type="NCBI Taxonomy" id="2800406"/>
    <lineage>
        <taxon>Bacteria</taxon>
        <taxon>Bacillati</taxon>
        <taxon>Actinomycetota</taxon>
        <taxon>Actinomycetes</taxon>
        <taxon>Mycobacteriales</taxon>
        <taxon>Corynebacteriaceae</taxon>
        <taxon>Corynebacterium</taxon>
    </lineage>
</organism>
<dbReference type="Gene3D" id="3.90.1150.10">
    <property type="entry name" value="Aspartate Aminotransferase, domain 1"/>
    <property type="match status" value="1"/>
</dbReference>
<evidence type="ECO:0000256" key="3">
    <source>
        <dbReference type="ARBA" id="ARBA00022679"/>
    </source>
</evidence>
<keyword evidence="9" id="KW-1185">Reference proteome</keyword>
<dbReference type="PANTHER" id="PTHR13693:SF100">
    <property type="entry name" value="8-AMINO-7-OXONONANOATE SYNTHASE"/>
    <property type="match status" value="1"/>
</dbReference>
<evidence type="ECO:0000259" key="7">
    <source>
        <dbReference type="Pfam" id="PF00155"/>
    </source>
</evidence>
<comment type="cofactor">
    <cofactor evidence="1">
        <name>pyridoxal 5'-phosphate</name>
        <dbReference type="ChEBI" id="CHEBI:597326"/>
    </cofactor>
</comment>
<dbReference type="InterPro" id="IPR015424">
    <property type="entry name" value="PyrdxlP-dep_Trfase"/>
</dbReference>
<dbReference type="Gene3D" id="3.40.640.10">
    <property type="entry name" value="Type I PLP-dependent aspartate aminotransferase-like (Major domain)"/>
    <property type="match status" value="1"/>
</dbReference>
<evidence type="ECO:0000313" key="9">
    <source>
        <dbReference type="Proteomes" id="UP001081709"/>
    </source>
</evidence>
<evidence type="ECO:0000256" key="5">
    <source>
        <dbReference type="ARBA" id="ARBA00023315"/>
    </source>
</evidence>
<dbReference type="Proteomes" id="UP001081709">
    <property type="component" value="Unassembled WGS sequence"/>
</dbReference>
<dbReference type="EMBL" id="JAPMKV010000006">
    <property type="protein sequence ID" value="MCX7445514.1"/>
    <property type="molecule type" value="Genomic_DNA"/>
</dbReference>
<evidence type="ECO:0000256" key="6">
    <source>
        <dbReference type="ARBA" id="ARBA00047715"/>
    </source>
</evidence>
<dbReference type="CDD" id="cd06454">
    <property type="entry name" value="KBL_like"/>
    <property type="match status" value="1"/>
</dbReference>
<dbReference type="InterPro" id="IPR015422">
    <property type="entry name" value="PyrdxlP-dep_Trfase_small"/>
</dbReference>